<keyword evidence="1" id="KW-0472">Membrane</keyword>
<keyword evidence="1" id="KW-1133">Transmembrane helix</keyword>
<dbReference type="AlphaFoldDB" id="A0A379C5U2"/>
<keyword evidence="1" id="KW-0812">Transmembrane</keyword>
<evidence type="ECO:0000256" key="1">
    <source>
        <dbReference type="SAM" id="Phobius"/>
    </source>
</evidence>
<feature type="transmembrane region" description="Helical" evidence="1">
    <location>
        <begin position="20"/>
        <end position="41"/>
    </location>
</feature>
<dbReference type="OrthoDB" id="3035827at2"/>
<feature type="transmembrane region" description="Helical" evidence="1">
    <location>
        <begin position="94"/>
        <end position="114"/>
    </location>
</feature>
<evidence type="ECO:0000313" key="3">
    <source>
        <dbReference type="Proteomes" id="UP000255517"/>
    </source>
</evidence>
<name>A0A379C5U2_9FIRM</name>
<reference evidence="2 3" key="1">
    <citation type="submission" date="2018-06" db="EMBL/GenBank/DDBJ databases">
        <authorList>
            <consortium name="Pathogen Informatics"/>
            <person name="Doyle S."/>
        </authorList>
    </citation>
    <scope>NUCLEOTIDE SEQUENCE [LARGE SCALE GENOMIC DNA]</scope>
    <source>
        <strain evidence="2 3">NCTC13149</strain>
    </source>
</reference>
<gene>
    <name evidence="2" type="ORF">NCTC13149_00792</name>
</gene>
<accession>A0A379C5U2</accession>
<organism evidence="2 3">
    <name type="scientific">Peptoniphilus lacrimalis</name>
    <dbReference type="NCBI Taxonomy" id="33031"/>
    <lineage>
        <taxon>Bacteria</taxon>
        <taxon>Bacillati</taxon>
        <taxon>Bacillota</taxon>
        <taxon>Tissierellia</taxon>
        <taxon>Tissierellales</taxon>
        <taxon>Peptoniphilaceae</taxon>
        <taxon>Peptoniphilus</taxon>
    </lineage>
</organism>
<evidence type="ECO:0000313" key="2">
    <source>
        <dbReference type="EMBL" id="SUB56977.1"/>
    </source>
</evidence>
<dbReference type="EMBL" id="UGSZ01000001">
    <property type="protein sequence ID" value="SUB56977.1"/>
    <property type="molecule type" value="Genomic_DNA"/>
</dbReference>
<sequence>MIFTITFMMSKNLFQDVYLFKWTSDRCYLYIWIVVLLLTYLGKYKISYAITISNIIGLFLGQYLGDYIVILNQTKITSNMSAEDVYRLSKHPGVLIWFICITLSIFLVLLINSLDRRKLR</sequence>
<feature type="transmembrane region" description="Helical" evidence="1">
    <location>
        <begin position="48"/>
        <end position="70"/>
    </location>
</feature>
<proteinExistence type="predicted"/>
<protein>
    <submittedName>
        <fullName evidence="2">Uncharacterized protein</fullName>
    </submittedName>
</protein>
<dbReference type="Proteomes" id="UP000255517">
    <property type="component" value="Unassembled WGS sequence"/>
</dbReference>